<dbReference type="SUPFAM" id="SSF53098">
    <property type="entry name" value="Ribonuclease H-like"/>
    <property type="match status" value="1"/>
</dbReference>
<organism evidence="2 3">
    <name type="scientific">Suillus placidus</name>
    <dbReference type="NCBI Taxonomy" id="48579"/>
    <lineage>
        <taxon>Eukaryota</taxon>
        <taxon>Fungi</taxon>
        <taxon>Dikarya</taxon>
        <taxon>Basidiomycota</taxon>
        <taxon>Agaricomycotina</taxon>
        <taxon>Agaricomycetes</taxon>
        <taxon>Agaricomycetidae</taxon>
        <taxon>Boletales</taxon>
        <taxon>Suillineae</taxon>
        <taxon>Suillaceae</taxon>
        <taxon>Suillus</taxon>
    </lineage>
</organism>
<dbReference type="PANTHER" id="PTHR11280:SF5">
    <property type="entry name" value="GLUCOSAMINE-6-PHOSPHATE ISOMERASE"/>
    <property type="match status" value="1"/>
</dbReference>
<dbReference type="InterPro" id="IPR037171">
    <property type="entry name" value="NagB/RpiA_transferase-like"/>
</dbReference>
<sequence>MINRLRTLQQAVTAFFDAWAQCSISEKRLSEMDWQFLQDLEVILEAPHATQQKLSSESTPLLSHAVPTFEELINGWESIGLHVPHWKPIINIGLIWASKYIDRMGATHAYSVAMFIDPAMRMSWMDNPPLEHDLNTLPEKPFVLGLPTSSSPIPTYKALINKVKEDSLSFKHVITFNMNKYVGLPHDHSESYHTFMFHISPSQEW</sequence>
<reference evidence="2" key="1">
    <citation type="journal article" date="2020" name="New Phytol.">
        <title>Comparative genomics reveals dynamic genome evolution in host specialist ectomycorrhizal fungi.</title>
        <authorList>
            <person name="Lofgren L.A."/>
            <person name="Nguyen N.H."/>
            <person name="Vilgalys R."/>
            <person name="Ruytinx J."/>
            <person name="Liao H.L."/>
            <person name="Branco S."/>
            <person name="Kuo A."/>
            <person name="LaButti K."/>
            <person name="Lipzen A."/>
            <person name="Andreopoulos W."/>
            <person name="Pangilinan J."/>
            <person name="Riley R."/>
            <person name="Hundley H."/>
            <person name="Na H."/>
            <person name="Barry K."/>
            <person name="Grigoriev I.V."/>
            <person name="Stajich J.E."/>
            <person name="Kennedy P.G."/>
        </authorList>
    </citation>
    <scope>NUCLEOTIDE SEQUENCE</scope>
    <source>
        <strain evidence="2">DOB743</strain>
    </source>
</reference>
<dbReference type="GO" id="GO:0006043">
    <property type="term" value="P:glucosamine catabolic process"/>
    <property type="evidence" value="ECO:0007669"/>
    <property type="project" value="TreeGrafter"/>
</dbReference>
<dbReference type="Proteomes" id="UP000714275">
    <property type="component" value="Unassembled WGS sequence"/>
</dbReference>
<evidence type="ECO:0000313" key="3">
    <source>
        <dbReference type="Proteomes" id="UP000714275"/>
    </source>
</evidence>
<evidence type="ECO:0000313" key="2">
    <source>
        <dbReference type="EMBL" id="KAG1775059.1"/>
    </source>
</evidence>
<dbReference type="InterPro" id="IPR012337">
    <property type="entry name" value="RNaseH-like_sf"/>
</dbReference>
<keyword evidence="3" id="KW-1185">Reference proteome</keyword>
<dbReference type="InterPro" id="IPR004547">
    <property type="entry name" value="Glucosamine6P_isomerase"/>
</dbReference>
<dbReference type="EMBL" id="JABBWD010000036">
    <property type="protein sequence ID" value="KAG1775059.1"/>
    <property type="molecule type" value="Genomic_DNA"/>
</dbReference>
<dbReference type="GO" id="GO:0042802">
    <property type="term" value="F:identical protein binding"/>
    <property type="evidence" value="ECO:0007669"/>
    <property type="project" value="TreeGrafter"/>
</dbReference>
<comment type="caution">
    <text evidence="2">The sequence shown here is derived from an EMBL/GenBank/DDBJ whole genome shotgun (WGS) entry which is preliminary data.</text>
</comment>
<protein>
    <submittedName>
        <fullName evidence="2">Uncharacterized protein</fullName>
    </submittedName>
</protein>
<dbReference type="OrthoDB" id="2686961at2759"/>
<dbReference type="SUPFAM" id="SSF100950">
    <property type="entry name" value="NagB/RpiA/CoA transferase-like"/>
    <property type="match status" value="1"/>
</dbReference>
<name>A0A9P6ZQT5_9AGAM</name>
<accession>A0A9P6ZQT5</accession>
<proteinExistence type="predicted"/>
<dbReference type="GO" id="GO:0005737">
    <property type="term" value="C:cytoplasm"/>
    <property type="evidence" value="ECO:0007669"/>
    <property type="project" value="TreeGrafter"/>
</dbReference>
<evidence type="ECO:0000256" key="1">
    <source>
        <dbReference type="ARBA" id="ARBA00000644"/>
    </source>
</evidence>
<dbReference type="Gene3D" id="3.40.50.1360">
    <property type="match status" value="1"/>
</dbReference>
<dbReference type="GO" id="GO:0019262">
    <property type="term" value="P:N-acetylneuraminate catabolic process"/>
    <property type="evidence" value="ECO:0007669"/>
    <property type="project" value="TreeGrafter"/>
</dbReference>
<comment type="catalytic activity">
    <reaction evidence="1">
        <text>alpha-D-glucosamine 6-phosphate + H2O = beta-D-fructose 6-phosphate + NH4(+)</text>
        <dbReference type="Rhea" id="RHEA:12172"/>
        <dbReference type="ChEBI" id="CHEBI:15377"/>
        <dbReference type="ChEBI" id="CHEBI:28938"/>
        <dbReference type="ChEBI" id="CHEBI:57634"/>
        <dbReference type="ChEBI" id="CHEBI:75989"/>
        <dbReference type="EC" id="3.5.99.6"/>
    </reaction>
</comment>
<dbReference type="GO" id="GO:0004342">
    <property type="term" value="F:glucosamine-6-phosphate deaminase activity"/>
    <property type="evidence" value="ECO:0007669"/>
    <property type="project" value="UniProtKB-EC"/>
</dbReference>
<dbReference type="PANTHER" id="PTHR11280">
    <property type="entry name" value="GLUCOSAMINE-6-PHOSPHATE ISOMERASE"/>
    <property type="match status" value="1"/>
</dbReference>
<dbReference type="AlphaFoldDB" id="A0A9P6ZQT5"/>
<dbReference type="GO" id="GO:0006046">
    <property type="term" value="P:N-acetylglucosamine catabolic process"/>
    <property type="evidence" value="ECO:0007669"/>
    <property type="project" value="TreeGrafter"/>
</dbReference>
<gene>
    <name evidence="2" type="ORF">EV702DRAFT_1236596</name>
</gene>